<reference evidence="2 3" key="1">
    <citation type="journal article" date="2019" name="Commun. Biol.">
        <title>The bagworm genome reveals a unique fibroin gene that provides high tensile strength.</title>
        <authorList>
            <person name="Kono N."/>
            <person name="Nakamura H."/>
            <person name="Ohtoshi R."/>
            <person name="Tomita M."/>
            <person name="Numata K."/>
            <person name="Arakawa K."/>
        </authorList>
    </citation>
    <scope>NUCLEOTIDE SEQUENCE [LARGE SCALE GENOMIC DNA]</scope>
</reference>
<feature type="region of interest" description="Disordered" evidence="1">
    <location>
        <begin position="110"/>
        <end position="140"/>
    </location>
</feature>
<proteinExistence type="predicted"/>
<organism evidence="2 3">
    <name type="scientific">Eumeta variegata</name>
    <name type="common">Bagworm moth</name>
    <name type="synonym">Eumeta japonica</name>
    <dbReference type="NCBI Taxonomy" id="151549"/>
    <lineage>
        <taxon>Eukaryota</taxon>
        <taxon>Metazoa</taxon>
        <taxon>Ecdysozoa</taxon>
        <taxon>Arthropoda</taxon>
        <taxon>Hexapoda</taxon>
        <taxon>Insecta</taxon>
        <taxon>Pterygota</taxon>
        <taxon>Neoptera</taxon>
        <taxon>Endopterygota</taxon>
        <taxon>Lepidoptera</taxon>
        <taxon>Glossata</taxon>
        <taxon>Ditrysia</taxon>
        <taxon>Tineoidea</taxon>
        <taxon>Psychidae</taxon>
        <taxon>Oiketicinae</taxon>
        <taxon>Eumeta</taxon>
    </lineage>
</organism>
<gene>
    <name evidence="2" type="ORF">EVAR_69535_1</name>
</gene>
<evidence type="ECO:0000256" key="1">
    <source>
        <dbReference type="SAM" id="MobiDB-lite"/>
    </source>
</evidence>
<accession>A0A4C1SP02</accession>
<evidence type="ECO:0000313" key="2">
    <source>
        <dbReference type="EMBL" id="GBP03705.1"/>
    </source>
</evidence>
<protein>
    <submittedName>
        <fullName evidence="2">Uncharacterized protein</fullName>
    </submittedName>
</protein>
<dbReference type="AlphaFoldDB" id="A0A4C1SP02"/>
<sequence length="186" mass="21115">MPTTMWVVKEKRTEGRGTTGVKYNAINSRDGSITKSVPKFALKPNVTLRKPVTRVPLRPVLRTLILQLQQLPIRRSNHILHTTPTPVISRAQEQPQIGTFFQNALPQQQQLPPVPQQTPYAHYLQQPPNGNFQPNSIDGQSNLVHNKRYVSQSEAGQLDVYPYKQINGNPRPFTRIISKCDATWSM</sequence>
<keyword evidence="3" id="KW-1185">Reference proteome</keyword>
<dbReference type="OrthoDB" id="4473401at2759"/>
<name>A0A4C1SP02_EUMVA</name>
<evidence type="ECO:0000313" key="3">
    <source>
        <dbReference type="Proteomes" id="UP000299102"/>
    </source>
</evidence>
<dbReference type="EMBL" id="BGZK01003686">
    <property type="protein sequence ID" value="GBP03705.1"/>
    <property type="molecule type" value="Genomic_DNA"/>
</dbReference>
<feature type="compositionally biased region" description="Polar residues" evidence="1">
    <location>
        <begin position="126"/>
        <end position="140"/>
    </location>
</feature>
<comment type="caution">
    <text evidence="2">The sequence shown here is derived from an EMBL/GenBank/DDBJ whole genome shotgun (WGS) entry which is preliminary data.</text>
</comment>
<dbReference type="Proteomes" id="UP000299102">
    <property type="component" value="Unassembled WGS sequence"/>
</dbReference>